<organism evidence="3 4">
    <name type="scientific">Halapricum salinum</name>
    <dbReference type="NCBI Taxonomy" id="1457250"/>
    <lineage>
        <taxon>Archaea</taxon>
        <taxon>Methanobacteriati</taxon>
        <taxon>Methanobacteriota</taxon>
        <taxon>Stenosarchaea group</taxon>
        <taxon>Halobacteria</taxon>
        <taxon>Halobacteriales</taxon>
        <taxon>Haloarculaceae</taxon>
        <taxon>Halapricum</taxon>
    </lineage>
</organism>
<reference evidence="3 4" key="1">
    <citation type="journal article" date="2019" name="Nat. Commun.">
        <title>A new type of DNA phosphorothioation-based antiviral system in archaea.</title>
        <authorList>
            <person name="Xiong L."/>
            <person name="Liu S."/>
            <person name="Chen S."/>
            <person name="Xiao Y."/>
            <person name="Zhu B."/>
            <person name="Gao Y."/>
            <person name="Zhang Y."/>
            <person name="Chen B."/>
            <person name="Luo J."/>
            <person name="Deng Z."/>
            <person name="Chen X."/>
            <person name="Wang L."/>
            <person name="Chen S."/>
        </authorList>
    </citation>
    <scope>NUCLEOTIDE SEQUENCE [LARGE SCALE GENOMIC DNA]</scope>
    <source>
        <strain evidence="3 4">CBA1105</strain>
    </source>
</reference>
<dbReference type="Proteomes" id="UP000296706">
    <property type="component" value="Chromosome"/>
</dbReference>
<evidence type="ECO:0000313" key="3">
    <source>
        <dbReference type="EMBL" id="QCC50379.1"/>
    </source>
</evidence>
<gene>
    <name evidence="3" type="ORF">DV733_03630</name>
</gene>
<proteinExistence type="predicted"/>
<name>A0A4D6H928_9EURY</name>
<evidence type="ECO:0000313" key="4">
    <source>
        <dbReference type="Proteomes" id="UP000296706"/>
    </source>
</evidence>
<keyword evidence="3" id="KW-0378">Hydrolase</keyword>
<dbReference type="InterPro" id="IPR029058">
    <property type="entry name" value="AB_hydrolase_fold"/>
</dbReference>
<evidence type="ECO:0000259" key="2">
    <source>
        <dbReference type="Pfam" id="PF12697"/>
    </source>
</evidence>
<dbReference type="InterPro" id="IPR050471">
    <property type="entry name" value="AB_hydrolase"/>
</dbReference>
<feature type="region of interest" description="Disordered" evidence="1">
    <location>
        <begin position="1"/>
        <end position="44"/>
    </location>
</feature>
<evidence type="ECO:0000256" key="1">
    <source>
        <dbReference type="SAM" id="MobiDB-lite"/>
    </source>
</evidence>
<dbReference type="PANTHER" id="PTHR43433">
    <property type="entry name" value="HYDROLASE, ALPHA/BETA FOLD FAMILY PROTEIN"/>
    <property type="match status" value="1"/>
</dbReference>
<dbReference type="SUPFAM" id="SSF53474">
    <property type="entry name" value="alpha/beta-Hydrolases"/>
    <property type="match status" value="1"/>
</dbReference>
<accession>A0A4D6H928</accession>
<feature type="compositionally biased region" description="Low complexity" evidence="1">
    <location>
        <begin position="344"/>
        <end position="360"/>
    </location>
</feature>
<protein>
    <submittedName>
        <fullName evidence="3">Alpha/beta hydrolase</fullName>
    </submittedName>
</protein>
<feature type="region of interest" description="Disordered" evidence="1">
    <location>
        <begin position="332"/>
        <end position="360"/>
    </location>
</feature>
<feature type="compositionally biased region" description="Basic and acidic residues" evidence="1">
    <location>
        <begin position="332"/>
        <end position="343"/>
    </location>
</feature>
<dbReference type="EMBL" id="CP031310">
    <property type="protein sequence ID" value="QCC50379.1"/>
    <property type="molecule type" value="Genomic_DNA"/>
</dbReference>
<dbReference type="STRING" id="1457250.GCA_000755225_03024"/>
<keyword evidence="4" id="KW-1185">Reference proteome</keyword>
<dbReference type="InterPro" id="IPR000073">
    <property type="entry name" value="AB_hydrolase_1"/>
</dbReference>
<dbReference type="Pfam" id="PF12697">
    <property type="entry name" value="Abhydrolase_6"/>
    <property type="match status" value="1"/>
</dbReference>
<dbReference type="AlphaFoldDB" id="A0A4D6H928"/>
<dbReference type="Gene3D" id="3.40.50.1820">
    <property type="entry name" value="alpha/beta hydrolase"/>
    <property type="match status" value="1"/>
</dbReference>
<sequence length="360" mass="38935">MYRMGSLGRIGHRERDSAHGRRSLGHYLNGRTSPGTRSPRSRRYGAAMAVETTRQKSSDERAATRTVQTPEGRTVAYATFGSASGAPLLAFHGTPGSRLFGRLLDTQAREQDVRVVAIDRPGFGRTESVPGFGPADVPDLVDPVLDSLGCSRVGVLGFSGGAPYALALAAARPDTVRSVDVVSGAVAPSLVEEPPRQMRLLSGMARRTPRVLGWLLRGQSWLARRRPAIIASQYTDPEDVRESVVETVAAEFREAMAETRAGTIRELQAVGTTWPVDLETVEPSVRLWHGDRDENVPIEGARRLETRLPNATLLTVEGADHLQTLLECREEVLEGDGDQRESSSESTSYASSSTSTVSSS</sequence>
<dbReference type="PRINTS" id="PR00111">
    <property type="entry name" value="ABHYDROLASE"/>
</dbReference>
<dbReference type="KEGG" id="hsn:DV733_03630"/>
<dbReference type="GO" id="GO:0016787">
    <property type="term" value="F:hydrolase activity"/>
    <property type="evidence" value="ECO:0007669"/>
    <property type="project" value="UniProtKB-KW"/>
</dbReference>
<dbReference type="PANTHER" id="PTHR43433:SF10">
    <property type="entry name" value="AB HYDROLASE-1 DOMAIN-CONTAINING PROTEIN"/>
    <property type="match status" value="1"/>
</dbReference>
<feature type="domain" description="AB hydrolase-1" evidence="2">
    <location>
        <begin position="91"/>
        <end position="332"/>
    </location>
</feature>